<reference evidence="2 3" key="1">
    <citation type="journal article" date="2022" name="Genome Biol. Evol.">
        <title>Host diet, physiology and behaviors set the stage for Lachnospiraceae cladogenesis.</title>
        <authorList>
            <person name="Vera-Ponce De Leon A."/>
            <person name="Schneider M."/>
            <person name="Jahnes B.C."/>
            <person name="Sadowski V."/>
            <person name="Camuy-Velez L.A."/>
            <person name="Duan J."/>
            <person name="Sabree Z.L."/>
        </authorList>
    </citation>
    <scope>NUCLEOTIDE SEQUENCE [LARGE SCALE GENOMIC DNA]</scope>
    <source>
        <strain evidence="2 3">PAL113</strain>
    </source>
</reference>
<feature type="domain" description="Primase C-terminal 2" evidence="1">
    <location>
        <begin position="7"/>
        <end position="79"/>
    </location>
</feature>
<accession>A0ABT1ED60</accession>
<dbReference type="Pfam" id="PF08707">
    <property type="entry name" value="PriCT_2"/>
    <property type="match status" value="1"/>
</dbReference>
<evidence type="ECO:0000259" key="1">
    <source>
        <dbReference type="Pfam" id="PF08707"/>
    </source>
</evidence>
<name>A0ABT1ED60_9FIRM</name>
<dbReference type="RefSeq" id="WP_262067530.1">
    <property type="nucleotide sequence ID" value="NZ_JAMXOD010000053.1"/>
</dbReference>
<feature type="non-terminal residue" evidence="2">
    <location>
        <position position="304"/>
    </location>
</feature>
<dbReference type="EMBL" id="JAMZFW010000053">
    <property type="protein sequence ID" value="MCP1103765.1"/>
    <property type="molecule type" value="Genomic_DNA"/>
</dbReference>
<evidence type="ECO:0000313" key="2">
    <source>
        <dbReference type="EMBL" id="MCP1103765.1"/>
    </source>
</evidence>
<gene>
    <name evidence="2" type="ORF">NK125_15310</name>
</gene>
<comment type="caution">
    <text evidence="2">The sequence shown here is derived from an EMBL/GenBank/DDBJ whole genome shotgun (WGS) entry which is preliminary data.</text>
</comment>
<protein>
    <submittedName>
        <fullName evidence="2">PriCT-2 domain-containing protein</fullName>
    </submittedName>
</protein>
<sequence>MQQTELSKLIEYINPSLLNYQEWINVGMALKHEGYSVRVWDDWSSQDSKRYHPQECEKKWNSFQGTLNPVTGGTIFQMATDHGWKPDFEGHELDWDASIGSRDNRVVVDTNWIEEREVKEPETWSPANQLITYLETLFEASEQVGYVTHTYEKDGKYLPSKGVWDRTAGQLIQQLSQCKDDIGSVVGDYKEAAGAWIRFNPLDGGGCKNDNVTEYKYALVESDQMDIDKQNAVIRELELPVACLVHSGGKSLHAVVRVDAADYDEYRKRVDYLYRVCEKNGFKIDSQNRNPSRLSRMPGVIRNG</sequence>
<organism evidence="2 3">
    <name type="scientific">Aequitasia blattaphilus</name>
    <dbReference type="NCBI Taxonomy" id="2949332"/>
    <lineage>
        <taxon>Bacteria</taxon>
        <taxon>Bacillati</taxon>
        <taxon>Bacillota</taxon>
        <taxon>Clostridia</taxon>
        <taxon>Lachnospirales</taxon>
        <taxon>Lachnospiraceae</taxon>
        <taxon>Aequitasia</taxon>
    </lineage>
</organism>
<dbReference type="Proteomes" id="UP001523566">
    <property type="component" value="Unassembled WGS sequence"/>
</dbReference>
<proteinExistence type="predicted"/>
<evidence type="ECO:0000313" key="3">
    <source>
        <dbReference type="Proteomes" id="UP001523566"/>
    </source>
</evidence>
<keyword evidence="3" id="KW-1185">Reference proteome</keyword>
<dbReference type="InterPro" id="IPR014819">
    <property type="entry name" value="PriCT_2"/>
</dbReference>